<feature type="transmembrane region" description="Helical" evidence="1">
    <location>
        <begin position="87"/>
        <end position="108"/>
    </location>
</feature>
<comment type="caution">
    <text evidence="2">The sequence shown here is derived from an EMBL/GenBank/DDBJ whole genome shotgun (WGS) entry which is preliminary data.</text>
</comment>
<dbReference type="EMBL" id="JABBGH010000001">
    <property type="protein sequence ID" value="NML63776.1"/>
    <property type="molecule type" value="Genomic_DNA"/>
</dbReference>
<feature type="transmembrane region" description="Helical" evidence="1">
    <location>
        <begin position="177"/>
        <end position="201"/>
    </location>
</feature>
<keyword evidence="1" id="KW-0472">Membrane</keyword>
<keyword evidence="1" id="KW-0813">Transport</keyword>
<evidence type="ECO:0000313" key="2">
    <source>
        <dbReference type="EMBL" id="NML63776.1"/>
    </source>
</evidence>
<comment type="subcellular location">
    <subcellularLocation>
        <location evidence="1">Cell membrane</location>
        <topology evidence="1">Multi-pass membrane protein</topology>
    </subcellularLocation>
</comment>
<dbReference type="PANTHER" id="PTHR34300:SF2">
    <property type="entry name" value="QUEUOSINE PRECURSOR TRANSPORTER-RELATED"/>
    <property type="match status" value="1"/>
</dbReference>
<comment type="function">
    <text evidence="1">Involved in the import of queuosine (Q) precursors, required for Q precursor salvage.</text>
</comment>
<feature type="transmembrane region" description="Helical" evidence="1">
    <location>
        <begin position="26"/>
        <end position="49"/>
    </location>
</feature>
<dbReference type="AlphaFoldDB" id="A0A7Y0AAH3"/>
<comment type="similarity">
    <text evidence="1">Belongs to the vitamin uptake transporter (VUT/ECF) (TC 2.A.88) family. Q precursor transporter subfamily.</text>
</comment>
<feature type="transmembrane region" description="Helical" evidence="1">
    <location>
        <begin position="221"/>
        <end position="241"/>
    </location>
</feature>
<gene>
    <name evidence="2" type="ORF">HHL22_01010</name>
</gene>
<dbReference type="HAMAP" id="MF_02088">
    <property type="entry name" value="Q_prec_transport"/>
    <property type="match status" value="1"/>
</dbReference>
<dbReference type="InterPro" id="IPR003744">
    <property type="entry name" value="YhhQ"/>
</dbReference>
<keyword evidence="3" id="KW-1185">Reference proteome</keyword>
<proteinExistence type="inferred from homology"/>
<dbReference type="Proteomes" id="UP000559626">
    <property type="component" value="Unassembled WGS sequence"/>
</dbReference>
<dbReference type="NCBIfam" id="TIGR00697">
    <property type="entry name" value="queuosine precursor transporter"/>
    <property type="match status" value="1"/>
</dbReference>
<protein>
    <recommendedName>
        <fullName evidence="1">Probable queuosine precursor transporter</fullName>
        <shortName evidence="1">Q precursor transporter</shortName>
    </recommendedName>
</protein>
<evidence type="ECO:0000256" key="1">
    <source>
        <dbReference type="HAMAP-Rule" id="MF_02088"/>
    </source>
</evidence>
<feature type="transmembrane region" description="Helical" evidence="1">
    <location>
        <begin position="55"/>
        <end position="75"/>
    </location>
</feature>
<sequence>MFYFCHSSLVARHLSVATYAHRKQQLYLVLSAIFLVNALLAEIIGVKIFSVEKTFGLTGNLTAGVLVWPIVFVTTDVINEYFGRRGVLRVSFLTAGLLLYAFLVIYGTTKLAPADFWLAVNKTDALGRPFDIEFAYQSIFRQGLGIIVGSLVAFIIGQVLDASVFQAFRRVTGSKYIWLRATGSTLISQLVDSFVVLYVAFYVFGNWTMAQVLAVAKFNYWYKFAAAILLTPLLYLAHYLIDRYLGPQETAEVQEAALKDRGM</sequence>
<reference evidence="2 3" key="1">
    <citation type="submission" date="2020-04" db="EMBL/GenBank/DDBJ databases">
        <title>Hymenobacter polaris sp. nov., isolated from Arctic soil.</title>
        <authorList>
            <person name="Dahal R.H."/>
        </authorList>
    </citation>
    <scope>NUCLEOTIDE SEQUENCE [LARGE SCALE GENOMIC DNA]</scope>
    <source>
        <strain evidence="2 3">RP-2-7</strain>
    </source>
</reference>
<keyword evidence="1" id="KW-0812">Transmembrane</keyword>
<dbReference type="PANTHER" id="PTHR34300">
    <property type="entry name" value="QUEUOSINE PRECURSOR TRANSPORTER-RELATED"/>
    <property type="match status" value="1"/>
</dbReference>
<name>A0A7Y0AAH3_9BACT</name>
<accession>A0A7Y0AAH3</accession>
<dbReference type="RefSeq" id="WP_169530925.1">
    <property type="nucleotide sequence ID" value="NZ_JABBGH010000001.1"/>
</dbReference>
<dbReference type="GO" id="GO:0005886">
    <property type="term" value="C:plasma membrane"/>
    <property type="evidence" value="ECO:0007669"/>
    <property type="project" value="UniProtKB-SubCell"/>
</dbReference>
<keyword evidence="1" id="KW-1003">Cell membrane</keyword>
<evidence type="ECO:0000313" key="3">
    <source>
        <dbReference type="Proteomes" id="UP000559626"/>
    </source>
</evidence>
<dbReference type="GO" id="GO:0022857">
    <property type="term" value="F:transmembrane transporter activity"/>
    <property type="evidence" value="ECO:0007669"/>
    <property type="project" value="UniProtKB-UniRule"/>
</dbReference>
<dbReference type="Pfam" id="PF02592">
    <property type="entry name" value="Vut_1"/>
    <property type="match status" value="1"/>
</dbReference>
<keyword evidence="1" id="KW-1133">Transmembrane helix</keyword>
<feature type="transmembrane region" description="Helical" evidence="1">
    <location>
        <begin position="144"/>
        <end position="165"/>
    </location>
</feature>
<organism evidence="2 3">
    <name type="scientific">Hymenobacter polaris</name>
    <dbReference type="NCBI Taxonomy" id="2682546"/>
    <lineage>
        <taxon>Bacteria</taxon>
        <taxon>Pseudomonadati</taxon>
        <taxon>Bacteroidota</taxon>
        <taxon>Cytophagia</taxon>
        <taxon>Cytophagales</taxon>
        <taxon>Hymenobacteraceae</taxon>
        <taxon>Hymenobacter</taxon>
    </lineage>
</organism>